<keyword evidence="2" id="KW-1185">Reference proteome</keyword>
<evidence type="ECO:0008006" key="3">
    <source>
        <dbReference type="Google" id="ProtNLM"/>
    </source>
</evidence>
<dbReference type="Gene3D" id="1.50.10.10">
    <property type="match status" value="1"/>
</dbReference>
<dbReference type="PANTHER" id="PTHR31616:SF0">
    <property type="entry name" value="GLUCAN 1,4-ALPHA-GLUCOSIDASE"/>
    <property type="match status" value="1"/>
</dbReference>
<dbReference type="PROSITE" id="PS51318">
    <property type="entry name" value="TAT"/>
    <property type="match status" value="1"/>
</dbReference>
<dbReference type="InterPro" id="IPR008928">
    <property type="entry name" value="6-hairpin_glycosidase_sf"/>
</dbReference>
<dbReference type="SUPFAM" id="SSF48208">
    <property type="entry name" value="Six-hairpin glycosidases"/>
    <property type="match status" value="1"/>
</dbReference>
<dbReference type="GO" id="GO:0005975">
    <property type="term" value="P:carbohydrate metabolic process"/>
    <property type="evidence" value="ECO:0007669"/>
    <property type="project" value="InterPro"/>
</dbReference>
<organism evidence="1 2">
    <name type="scientific">Brachybacterium endophyticum</name>
    <dbReference type="NCBI Taxonomy" id="2182385"/>
    <lineage>
        <taxon>Bacteria</taxon>
        <taxon>Bacillati</taxon>
        <taxon>Actinomycetota</taxon>
        <taxon>Actinomycetes</taxon>
        <taxon>Micrococcales</taxon>
        <taxon>Dermabacteraceae</taxon>
        <taxon>Brachybacterium</taxon>
    </lineage>
</organism>
<proteinExistence type="predicted"/>
<dbReference type="OrthoDB" id="3806982at2"/>
<dbReference type="Proteomes" id="UP000245590">
    <property type="component" value="Unassembled WGS sequence"/>
</dbReference>
<dbReference type="EMBL" id="QFKX01000001">
    <property type="protein sequence ID" value="PWH07495.1"/>
    <property type="molecule type" value="Genomic_DNA"/>
</dbReference>
<sequence>MSQAAASPHRSSAGRPSRRRLLTGLGAGAVAAGLGGGALGVHRLLGSDASASEAPLLSRTVALDASGERTLVTASSPRLRTGTRLLAGTPADSATAERAKAFLDAAAPWLETVPGALQDLARGAIWDLWVLGDSLPAPVAGWSRNWRYIWPRDTAFCAVALARIGHRDAALDALAHLQQMQSGDGWFEARYSPSTQRSPDDRPRQFDGTGLALWAAREVIDTVASADGHESAAARERLAPMIFSGRTALRRTTDDGTRMPPVSPDYWERHERTVTLGIMASTLAGLEASAHLSSDGAAHGVDQYRDRDAADAFRELLTSTFGAHGYQRRESGGGADSALAFLDATGCSGIAGPDRLHVLREELSRPAGGIAPGARWRRDGISWTPSTSLLGLALARCGDDAGAKDVLEWIGAHRTSAGSIPEKVLADGSPASVAPLAWTAANVLLTIDALAGR</sequence>
<name>A0A2U2RNX6_9MICO</name>
<gene>
    <name evidence="1" type="ORF">DEO23_02365</name>
</gene>
<dbReference type="InterPro" id="IPR012341">
    <property type="entry name" value="6hp_glycosidase-like_sf"/>
</dbReference>
<dbReference type="InterPro" id="IPR006311">
    <property type="entry name" value="TAT_signal"/>
</dbReference>
<dbReference type="AlphaFoldDB" id="A0A2U2RNX6"/>
<evidence type="ECO:0000313" key="2">
    <source>
        <dbReference type="Proteomes" id="UP000245590"/>
    </source>
</evidence>
<evidence type="ECO:0000313" key="1">
    <source>
        <dbReference type="EMBL" id="PWH07495.1"/>
    </source>
</evidence>
<dbReference type="RefSeq" id="WP_109274381.1">
    <property type="nucleotide sequence ID" value="NZ_QFKX01000001.1"/>
</dbReference>
<comment type="caution">
    <text evidence="1">The sequence shown here is derived from an EMBL/GenBank/DDBJ whole genome shotgun (WGS) entry which is preliminary data.</text>
</comment>
<accession>A0A2U2RNX6</accession>
<protein>
    <recommendedName>
        <fullName evidence="3">Glycoside hydrolase family 15</fullName>
    </recommendedName>
</protein>
<reference evidence="1 2" key="1">
    <citation type="submission" date="2018-05" db="EMBL/GenBank/DDBJ databases">
        <title>Brachybacterium sp. M1HQ-2T, whole genome shotgun sequence.</title>
        <authorList>
            <person name="Tuo L."/>
        </authorList>
    </citation>
    <scope>NUCLEOTIDE SEQUENCE [LARGE SCALE GENOMIC DNA]</scope>
    <source>
        <strain evidence="1 2">M1HQ-2</strain>
    </source>
</reference>
<dbReference type="GO" id="GO:0004553">
    <property type="term" value="F:hydrolase activity, hydrolyzing O-glycosyl compounds"/>
    <property type="evidence" value="ECO:0007669"/>
    <property type="project" value="TreeGrafter"/>
</dbReference>
<dbReference type="PANTHER" id="PTHR31616">
    <property type="entry name" value="TREHALASE"/>
    <property type="match status" value="1"/>
</dbReference>